<proteinExistence type="predicted"/>
<dbReference type="SUPFAM" id="SSF55729">
    <property type="entry name" value="Acyl-CoA N-acyltransferases (Nat)"/>
    <property type="match status" value="1"/>
</dbReference>
<name>A0ABP3LHW2_9BACI</name>
<organism evidence="2 3">
    <name type="scientific">Salinibacillus aidingensis</name>
    <dbReference type="NCBI Taxonomy" id="237684"/>
    <lineage>
        <taxon>Bacteria</taxon>
        <taxon>Bacillati</taxon>
        <taxon>Bacillota</taxon>
        <taxon>Bacilli</taxon>
        <taxon>Bacillales</taxon>
        <taxon>Bacillaceae</taxon>
        <taxon>Salinibacillus</taxon>
    </lineage>
</organism>
<dbReference type="Pfam" id="PF13673">
    <property type="entry name" value="Acetyltransf_10"/>
    <property type="match status" value="1"/>
</dbReference>
<dbReference type="EMBL" id="BAAADO010000007">
    <property type="protein sequence ID" value="GAA0501151.1"/>
    <property type="molecule type" value="Genomic_DNA"/>
</dbReference>
<dbReference type="PANTHER" id="PTHR13355">
    <property type="entry name" value="GLUCOSAMINE 6-PHOSPHATE N-ACETYLTRANSFERASE"/>
    <property type="match status" value="1"/>
</dbReference>
<dbReference type="CDD" id="cd04301">
    <property type="entry name" value="NAT_SF"/>
    <property type="match status" value="1"/>
</dbReference>
<feature type="domain" description="N-acetyltransferase" evidence="1">
    <location>
        <begin position="6"/>
        <end position="148"/>
    </location>
</feature>
<accession>A0ABP3LHW2</accession>
<dbReference type="InterPro" id="IPR039143">
    <property type="entry name" value="GNPNAT1-like"/>
</dbReference>
<dbReference type="InterPro" id="IPR000182">
    <property type="entry name" value="GNAT_dom"/>
</dbReference>
<comment type="caution">
    <text evidence="2">The sequence shown here is derived from an EMBL/GenBank/DDBJ whole genome shotgun (WGS) entry which is preliminary data.</text>
</comment>
<sequence length="150" mass="17859">MQWIHKNFDQLAVSELYTLLRERVNVFVVEQNCPYPEIDNYDQHSTHLYLEHDGEIVAYCRLLPHHTIYREASIGRILVTQKFRKQGYAKKLMDKALSIMKEEWGETEIKLHAQSHLQNFYGQYGFETVTDEYMDDGILHVDMILHTKKK</sequence>
<dbReference type="InterPro" id="IPR016181">
    <property type="entry name" value="Acyl_CoA_acyltransferase"/>
</dbReference>
<reference evidence="3" key="1">
    <citation type="journal article" date="2019" name="Int. J. Syst. Evol. Microbiol.">
        <title>The Global Catalogue of Microorganisms (GCM) 10K type strain sequencing project: providing services to taxonomists for standard genome sequencing and annotation.</title>
        <authorList>
            <consortium name="The Broad Institute Genomics Platform"/>
            <consortium name="The Broad Institute Genome Sequencing Center for Infectious Disease"/>
            <person name="Wu L."/>
            <person name="Ma J."/>
        </authorList>
    </citation>
    <scope>NUCLEOTIDE SEQUENCE [LARGE SCALE GENOMIC DNA]</scope>
    <source>
        <strain evidence="3">JCM 12389</strain>
    </source>
</reference>
<dbReference type="RefSeq" id="WP_343843003.1">
    <property type="nucleotide sequence ID" value="NZ_BAAADO010000007.1"/>
</dbReference>
<keyword evidence="3" id="KW-1185">Reference proteome</keyword>
<gene>
    <name evidence="2" type="ORF">GCM10008986_30700</name>
</gene>
<dbReference type="Proteomes" id="UP001500880">
    <property type="component" value="Unassembled WGS sequence"/>
</dbReference>
<evidence type="ECO:0000313" key="3">
    <source>
        <dbReference type="Proteomes" id="UP001500880"/>
    </source>
</evidence>
<protein>
    <submittedName>
        <fullName evidence="2">GNAT family N-acetyltransferase</fullName>
    </submittedName>
</protein>
<evidence type="ECO:0000259" key="1">
    <source>
        <dbReference type="PROSITE" id="PS51186"/>
    </source>
</evidence>
<evidence type="ECO:0000313" key="2">
    <source>
        <dbReference type="EMBL" id="GAA0501151.1"/>
    </source>
</evidence>
<dbReference type="PROSITE" id="PS51186">
    <property type="entry name" value="GNAT"/>
    <property type="match status" value="1"/>
</dbReference>
<dbReference type="Gene3D" id="3.40.630.30">
    <property type="match status" value="1"/>
</dbReference>
<dbReference type="PANTHER" id="PTHR13355:SF11">
    <property type="entry name" value="GLUCOSAMINE 6-PHOSPHATE N-ACETYLTRANSFERASE"/>
    <property type="match status" value="1"/>
</dbReference>